<comment type="caution">
    <text evidence="1">The sequence shown here is derived from an EMBL/GenBank/DDBJ whole genome shotgun (WGS) entry which is preliminary data.</text>
</comment>
<keyword evidence="2" id="KW-1185">Reference proteome</keyword>
<accession>A0A4Y2UFT1</accession>
<protein>
    <submittedName>
        <fullName evidence="1">Uncharacterized protein</fullName>
    </submittedName>
</protein>
<sequence>MGRSPLGHGPSLIEVSRRSHEVNVRGKESESTIREYLLIEHFNDYKSFLRDNIIGPVLDKCTPN</sequence>
<dbReference type="Proteomes" id="UP000499080">
    <property type="component" value="Unassembled WGS sequence"/>
</dbReference>
<dbReference type="AlphaFoldDB" id="A0A4Y2UFT1"/>
<reference evidence="1 2" key="1">
    <citation type="journal article" date="2019" name="Sci. Rep.">
        <title>Orb-weaving spider Araneus ventricosus genome elucidates the spidroin gene catalogue.</title>
        <authorList>
            <person name="Kono N."/>
            <person name="Nakamura H."/>
            <person name="Ohtoshi R."/>
            <person name="Moran D.A.P."/>
            <person name="Shinohara A."/>
            <person name="Yoshida Y."/>
            <person name="Fujiwara M."/>
            <person name="Mori M."/>
            <person name="Tomita M."/>
            <person name="Arakawa K."/>
        </authorList>
    </citation>
    <scope>NUCLEOTIDE SEQUENCE [LARGE SCALE GENOMIC DNA]</scope>
</reference>
<dbReference type="EMBL" id="BGPR01035564">
    <property type="protein sequence ID" value="GBO10456.1"/>
    <property type="molecule type" value="Genomic_DNA"/>
</dbReference>
<organism evidence="1 2">
    <name type="scientific">Araneus ventricosus</name>
    <name type="common">Orbweaver spider</name>
    <name type="synonym">Epeira ventricosa</name>
    <dbReference type="NCBI Taxonomy" id="182803"/>
    <lineage>
        <taxon>Eukaryota</taxon>
        <taxon>Metazoa</taxon>
        <taxon>Ecdysozoa</taxon>
        <taxon>Arthropoda</taxon>
        <taxon>Chelicerata</taxon>
        <taxon>Arachnida</taxon>
        <taxon>Araneae</taxon>
        <taxon>Araneomorphae</taxon>
        <taxon>Entelegynae</taxon>
        <taxon>Araneoidea</taxon>
        <taxon>Araneidae</taxon>
        <taxon>Araneus</taxon>
    </lineage>
</organism>
<feature type="non-terminal residue" evidence="1">
    <location>
        <position position="64"/>
    </location>
</feature>
<proteinExistence type="predicted"/>
<evidence type="ECO:0000313" key="2">
    <source>
        <dbReference type="Proteomes" id="UP000499080"/>
    </source>
</evidence>
<name>A0A4Y2UFT1_ARAVE</name>
<gene>
    <name evidence="1" type="ORF">AVEN_119878_1</name>
</gene>
<evidence type="ECO:0000313" key="1">
    <source>
        <dbReference type="EMBL" id="GBO10456.1"/>
    </source>
</evidence>